<evidence type="ECO:0000256" key="3">
    <source>
        <dbReference type="SAM" id="MobiDB-lite"/>
    </source>
</evidence>
<comment type="subcellular location">
    <subcellularLocation>
        <location evidence="1">Nucleus</location>
    </subcellularLocation>
</comment>
<dbReference type="InterPro" id="IPR051992">
    <property type="entry name" value="OxStress_Response_Reg"/>
</dbReference>
<evidence type="ECO:0000256" key="2">
    <source>
        <dbReference type="ARBA" id="ARBA00023242"/>
    </source>
</evidence>
<dbReference type="PANTHER" id="PTHR33172">
    <property type="entry name" value="OS08G0516900 PROTEIN"/>
    <property type="match status" value="1"/>
</dbReference>
<dbReference type="GO" id="GO:0005634">
    <property type="term" value="C:nucleus"/>
    <property type="evidence" value="ECO:0007669"/>
    <property type="project" value="UniProtKB-SubCell"/>
</dbReference>
<dbReference type="OMA" id="QWVINMG"/>
<accession>A0A175YLB9</accession>
<name>A0A175YLB9_DAUCS</name>
<sequence length="176" mass="18982">MDGAKLVFDDMGLKKSHVQWVFMQSGNTNSGSDAESDGSVDENSVSSFLSSDIEEDDEATSSSTSSSSGPLFELSELMDHLPIKRGLSNFFKGKSQSFTSLASVKSLEDLAKKQNPYKNRVKPCNKYKPKGLIAKKSCSGSSKRSNFVSLLEKTGTFVGTSSCRPSISVVQSTLNL</sequence>
<dbReference type="EMBL" id="CP093350">
    <property type="protein sequence ID" value="WOH11203.1"/>
    <property type="molecule type" value="Genomic_DNA"/>
</dbReference>
<dbReference type="PANTHER" id="PTHR33172:SF29">
    <property type="entry name" value="OS06G0559400 PROTEIN"/>
    <property type="match status" value="1"/>
</dbReference>
<evidence type="ECO:0000256" key="1">
    <source>
        <dbReference type="ARBA" id="ARBA00004123"/>
    </source>
</evidence>
<organism evidence="4 5">
    <name type="scientific">Daucus carota subsp. sativus</name>
    <name type="common">Carrot</name>
    <dbReference type="NCBI Taxonomy" id="79200"/>
    <lineage>
        <taxon>Eukaryota</taxon>
        <taxon>Viridiplantae</taxon>
        <taxon>Streptophyta</taxon>
        <taxon>Embryophyta</taxon>
        <taxon>Tracheophyta</taxon>
        <taxon>Spermatophyta</taxon>
        <taxon>Magnoliopsida</taxon>
        <taxon>eudicotyledons</taxon>
        <taxon>Gunneridae</taxon>
        <taxon>Pentapetalae</taxon>
        <taxon>asterids</taxon>
        <taxon>campanulids</taxon>
        <taxon>Apiales</taxon>
        <taxon>Apiaceae</taxon>
        <taxon>Apioideae</taxon>
        <taxon>Scandiceae</taxon>
        <taxon>Daucinae</taxon>
        <taxon>Daucus</taxon>
        <taxon>Daucus sect. Daucus</taxon>
    </lineage>
</organism>
<evidence type="ECO:0000313" key="5">
    <source>
        <dbReference type="Proteomes" id="UP000077755"/>
    </source>
</evidence>
<dbReference type="GO" id="GO:0006950">
    <property type="term" value="P:response to stress"/>
    <property type="evidence" value="ECO:0007669"/>
    <property type="project" value="UniProtKB-ARBA"/>
</dbReference>
<evidence type="ECO:0000313" key="4">
    <source>
        <dbReference type="EMBL" id="WOH11203.1"/>
    </source>
</evidence>
<dbReference type="AlphaFoldDB" id="A0A175YLB9"/>
<gene>
    <name evidence="4" type="ORF">DCAR_0830683</name>
</gene>
<keyword evidence="5" id="KW-1185">Reference proteome</keyword>
<reference evidence="4" key="1">
    <citation type="journal article" date="2016" name="Nat. Genet.">
        <title>A high-quality carrot genome assembly provides new insights into carotenoid accumulation and asterid genome evolution.</title>
        <authorList>
            <person name="Iorizzo M."/>
            <person name="Ellison S."/>
            <person name="Senalik D."/>
            <person name="Zeng P."/>
            <person name="Satapoomin P."/>
            <person name="Huang J."/>
            <person name="Bowman M."/>
            <person name="Iovene M."/>
            <person name="Sanseverino W."/>
            <person name="Cavagnaro P."/>
            <person name="Yildiz M."/>
            <person name="Macko-Podgorni A."/>
            <person name="Moranska E."/>
            <person name="Grzebelus E."/>
            <person name="Grzebelus D."/>
            <person name="Ashrafi H."/>
            <person name="Zheng Z."/>
            <person name="Cheng S."/>
            <person name="Spooner D."/>
            <person name="Van Deynze A."/>
            <person name="Simon P."/>
        </authorList>
    </citation>
    <scope>NUCLEOTIDE SEQUENCE</scope>
    <source>
        <tissue evidence="4">Leaf</tissue>
    </source>
</reference>
<feature type="region of interest" description="Disordered" evidence="3">
    <location>
        <begin position="25"/>
        <end position="71"/>
    </location>
</feature>
<protein>
    <submittedName>
        <fullName evidence="4">Uncharacterized protein</fullName>
    </submittedName>
</protein>
<reference evidence="4" key="2">
    <citation type="submission" date="2022-03" db="EMBL/GenBank/DDBJ databases">
        <title>Draft title - Genomic analysis of global carrot germplasm unveils the trajectory of domestication and the origin of high carotenoid orange carrot.</title>
        <authorList>
            <person name="Iorizzo M."/>
            <person name="Ellison S."/>
            <person name="Senalik D."/>
            <person name="Macko-Podgorni A."/>
            <person name="Grzebelus D."/>
            <person name="Bostan H."/>
            <person name="Rolling W."/>
            <person name="Curaba J."/>
            <person name="Simon P."/>
        </authorList>
    </citation>
    <scope>NUCLEOTIDE SEQUENCE</scope>
    <source>
        <tissue evidence="4">Leaf</tissue>
    </source>
</reference>
<dbReference type="Proteomes" id="UP000077755">
    <property type="component" value="Chromosome 8"/>
</dbReference>
<keyword evidence="2" id="KW-0539">Nucleus</keyword>
<proteinExistence type="predicted"/>
<dbReference type="Gramene" id="KZM83928">
    <property type="protein sequence ID" value="KZM83928"/>
    <property type="gene ID" value="DCAR_028650"/>
</dbReference>